<dbReference type="PANTHER" id="PTHR12608:SF1">
    <property type="entry name" value="TRANSMEMBRANE PROTEIN 165"/>
    <property type="match status" value="1"/>
</dbReference>
<feature type="transmembrane region" description="Helical" evidence="6">
    <location>
        <begin position="178"/>
        <end position="199"/>
    </location>
</feature>
<evidence type="ECO:0000256" key="5">
    <source>
        <dbReference type="ARBA" id="ARBA00023136"/>
    </source>
</evidence>
<evidence type="ECO:0000256" key="1">
    <source>
        <dbReference type="ARBA" id="ARBA00004141"/>
    </source>
</evidence>
<keyword evidence="4 6" id="KW-1133">Transmembrane helix</keyword>
<feature type="transmembrane region" description="Helical" evidence="6">
    <location>
        <begin position="6"/>
        <end position="29"/>
    </location>
</feature>
<dbReference type="EMBL" id="JAALAA010000004">
    <property type="protein sequence ID" value="NGN92319.1"/>
    <property type="molecule type" value="Genomic_DNA"/>
</dbReference>
<dbReference type="PANTHER" id="PTHR12608">
    <property type="entry name" value="TRANSMEMBRANE PROTEIN HTP-1 RELATED"/>
    <property type="match status" value="1"/>
</dbReference>
<proteinExistence type="inferred from homology"/>
<feature type="transmembrane region" description="Helical" evidence="6">
    <location>
        <begin position="66"/>
        <end position="85"/>
    </location>
</feature>
<dbReference type="AlphaFoldDB" id="A0A6M1R3W1"/>
<dbReference type="GO" id="GO:0016020">
    <property type="term" value="C:membrane"/>
    <property type="evidence" value="ECO:0007669"/>
    <property type="project" value="UniProtKB-SubCell"/>
</dbReference>
<protein>
    <recommendedName>
        <fullName evidence="6">GDT1 family protein</fullName>
    </recommendedName>
</protein>
<evidence type="ECO:0000256" key="4">
    <source>
        <dbReference type="ARBA" id="ARBA00022989"/>
    </source>
</evidence>
<evidence type="ECO:0000313" key="7">
    <source>
        <dbReference type="EMBL" id="NGN92319.1"/>
    </source>
</evidence>
<sequence>MDITVIALAFAAIFVVELPDKTFLATLVLSTKYRPIFVWLGVGAAFAIQTLIAVAVGGVATLLPTSLIHIVAALLFLGGAVLLFVEGRRHHGTASEEDASEFAEKAKDVRGFRQVLASFMVLFAAEWGDLSQLLSVSLVARYHEPVSVFVGSWAALLTVSGLAVLLGRTLLRFIKLHVLHYVGAVVCLVLGILTLVEVFA</sequence>
<keyword evidence="3 6" id="KW-0812">Transmembrane</keyword>
<dbReference type="RefSeq" id="WP_165110081.1">
    <property type="nucleotide sequence ID" value="NZ_JAALAA010000004.1"/>
</dbReference>
<evidence type="ECO:0000256" key="3">
    <source>
        <dbReference type="ARBA" id="ARBA00022692"/>
    </source>
</evidence>
<name>A0A6M1R3W1_9ACTN</name>
<dbReference type="Proteomes" id="UP000483261">
    <property type="component" value="Unassembled WGS sequence"/>
</dbReference>
<comment type="caution">
    <text evidence="7">The sequence shown here is derived from an EMBL/GenBank/DDBJ whole genome shotgun (WGS) entry which is preliminary data.</text>
</comment>
<feature type="transmembrane region" description="Helical" evidence="6">
    <location>
        <begin position="115"/>
        <end position="140"/>
    </location>
</feature>
<comment type="subcellular location">
    <subcellularLocation>
        <location evidence="1 6">Membrane</location>
        <topology evidence="1 6">Multi-pass membrane protein</topology>
    </subcellularLocation>
</comment>
<evidence type="ECO:0000256" key="2">
    <source>
        <dbReference type="ARBA" id="ARBA00009190"/>
    </source>
</evidence>
<dbReference type="GO" id="GO:0046873">
    <property type="term" value="F:metal ion transmembrane transporter activity"/>
    <property type="evidence" value="ECO:0007669"/>
    <property type="project" value="InterPro"/>
</dbReference>
<feature type="transmembrane region" description="Helical" evidence="6">
    <location>
        <begin position="146"/>
        <end position="166"/>
    </location>
</feature>
<keyword evidence="8" id="KW-1185">Reference proteome</keyword>
<dbReference type="InterPro" id="IPR001727">
    <property type="entry name" value="GDT1-like"/>
</dbReference>
<feature type="transmembrane region" description="Helical" evidence="6">
    <location>
        <begin position="36"/>
        <end position="60"/>
    </location>
</feature>
<evidence type="ECO:0000256" key="6">
    <source>
        <dbReference type="RuleBase" id="RU365102"/>
    </source>
</evidence>
<organism evidence="7 8">
    <name type="scientific">Nocardioides turkmenicus</name>
    <dbReference type="NCBI Taxonomy" id="2711220"/>
    <lineage>
        <taxon>Bacteria</taxon>
        <taxon>Bacillati</taxon>
        <taxon>Actinomycetota</taxon>
        <taxon>Actinomycetes</taxon>
        <taxon>Propionibacteriales</taxon>
        <taxon>Nocardioidaceae</taxon>
        <taxon>Nocardioides</taxon>
    </lineage>
</organism>
<gene>
    <name evidence="7" type="ORF">G5C66_06130</name>
</gene>
<comment type="similarity">
    <text evidence="2 6">Belongs to the GDT1 family.</text>
</comment>
<evidence type="ECO:0000313" key="8">
    <source>
        <dbReference type="Proteomes" id="UP000483261"/>
    </source>
</evidence>
<dbReference type="Pfam" id="PF01169">
    <property type="entry name" value="GDT1"/>
    <property type="match status" value="2"/>
</dbReference>
<keyword evidence="5 6" id="KW-0472">Membrane</keyword>
<reference evidence="7 8" key="1">
    <citation type="submission" date="2020-02" db="EMBL/GenBank/DDBJ databases">
        <title>Whole-genome analyses of novel actinobacteria.</title>
        <authorList>
            <person name="Sahin N."/>
        </authorList>
    </citation>
    <scope>NUCLEOTIDE SEQUENCE [LARGE SCALE GENOMIC DNA]</scope>
    <source>
        <strain evidence="7 8">KC13</strain>
    </source>
</reference>
<accession>A0A6M1R3W1</accession>